<keyword evidence="3" id="KW-0132">Cell division</keyword>
<reference evidence="3 4" key="1">
    <citation type="submission" date="2018-05" db="EMBL/GenBank/DDBJ databases">
        <authorList>
            <person name="Goeker M."/>
            <person name="Huntemann M."/>
            <person name="Clum A."/>
            <person name="Pillay M."/>
            <person name="Palaniappan K."/>
            <person name="Varghese N."/>
            <person name="Mikhailova N."/>
            <person name="Stamatis D."/>
            <person name="Reddy T."/>
            <person name="Daum C."/>
            <person name="Shapiro N."/>
            <person name="Ivanova N."/>
            <person name="Kyrpides N."/>
            <person name="Woyke T."/>
        </authorList>
    </citation>
    <scope>NUCLEOTIDE SEQUENCE [LARGE SCALE GENOMIC DNA]</scope>
    <source>
        <strain evidence="3 4">DSM 26524</strain>
    </source>
</reference>
<organism evidence="3 4">
    <name type="scientific">Murimonas intestini</name>
    <dbReference type="NCBI Taxonomy" id="1337051"/>
    <lineage>
        <taxon>Bacteria</taxon>
        <taxon>Bacillati</taxon>
        <taxon>Bacillota</taxon>
        <taxon>Clostridia</taxon>
        <taxon>Lachnospirales</taxon>
        <taxon>Lachnospiraceae</taxon>
        <taxon>Murimonas</taxon>
    </lineage>
</organism>
<dbReference type="Proteomes" id="UP000245412">
    <property type="component" value="Unassembled WGS sequence"/>
</dbReference>
<feature type="region of interest" description="Disordered" evidence="1">
    <location>
        <begin position="240"/>
        <end position="313"/>
    </location>
</feature>
<evidence type="ECO:0000259" key="2">
    <source>
        <dbReference type="Pfam" id="PF03799"/>
    </source>
</evidence>
<dbReference type="InterPro" id="IPR005548">
    <property type="entry name" value="Cell_div_FtsQ/DivIB_C"/>
</dbReference>
<feature type="compositionally biased region" description="Basic and acidic residues" evidence="1">
    <location>
        <begin position="244"/>
        <end position="265"/>
    </location>
</feature>
<keyword evidence="4" id="KW-1185">Reference proteome</keyword>
<feature type="compositionally biased region" description="Acidic residues" evidence="1">
    <location>
        <begin position="266"/>
        <end position="277"/>
    </location>
</feature>
<gene>
    <name evidence="3" type="ORF">C7383_10247</name>
</gene>
<evidence type="ECO:0000313" key="3">
    <source>
        <dbReference type="EMBL" id="PWJ77914.1"/>
    </source>
</evidence>
<sequence length="342" mass="38651">MKEIRYKKKKNKKLIAAGVLLGAVLLALLVVFGLFHIQEVVVEGNEHYTSQEIQDMILDEPMCTNSIYLMWKYSHDTEAGSRFPFLNDVEVEMISPFKIKIRVYEKIELGYLKNGEKYAYFDKDGTIVENSTELHENVPLVTGASPKGLTLYQKMEFEDEKQLKALLGVAVHLSKNELIPDEIRFGEDQKITLVFGKIRVYLGANQYVEEKISHLKAIFPNLSDLEGGLHMENFTDATNTVTFKKGEKDPAETESRKAGEVKPEGESEGESESESEIETSPQKKFVEDPNAFSTDAEGNKIYTDPLGNTTDRTDSYNYVDDNGEIIMDGYGYIDPYTGAYIN</sequence>
<dbReference type="RefSeq" id="WP_109624869.1">
    <property type="nucleotide sequence ID" value="NZ_CABJAT010000002.1"/>
</dbReference>
<evidence type="ECO:0000256" key="1">
    <source>
        <dbReference type="SAM" id="MobiDB-lite"/>
    </source>
</evidence>
<dbReference type="GO" id="GO:0051301">
    <property type="term" value="P:cell division"/>
    <property type="evidence" value="ECO:0007669"/>
    <property type="project" value="UniProtKB-KW"/>
</dbReference>
<dbReference type="EMBL" id="QGGY01000002">
    <property type="protein sequence ID" value="PWJ77914.1"/>
    <property type="molecule type" value="Genomic_DNA"/>
</dbReference>
<protein>
    <submittedName>
        <fullName evidence="3">Cell division protein FtsQ</fullName>
    </submittedName>
</protein>
<dbReference type="AlphaFoldDB" id="A0AB73T7W2"/>
<dbReference type="Pfam" id="PF03799">
    <property type="entry name" value="FtsQ_DivIB_C"/>
    <property type="match status" value="1"/>
</dbReference>
<name>A0AB73T7W2_9FIRM</name>
<evidence type="ECO:0000313" key="4">
    <source>
        <dbReference type="Proteomes" id="UP000245412"/>
    </source>
</evidence>
<proteinExistence type="predicted"/>
<feature type="domain" description="Cell division protein FtsQ/DivIB C-terminal" evidence="2">
    <location>
        <begin position="111"/>
        <end position="222"/>
    </location>
</feature>
<comment type="caution">
    <text evidence="3">The sequence shown here is derived from an EMBL/GenBank/DDBJ whole genome shotgun (WGS) entry which is preliminary data.</text>
</comment>
<keyword evidence="3" id="KW-0131">Cell cycle</keyword>
<accession>A0AB73T7W2</accession>